<feature type="domain" description="DUF6787" evidence="3">
    <location>
        <begin position="121"/>
        <end position="196"/>
    </location>
</feature>
<dbReference type="Pfam" id="PF20584">
    <property type="entry name" value="DUF6787"/>
    <property type="match status" value="1"/>
</dbReference>
<dbReference type="Proteomes" id="UP001054902">
    <property type="component" value="Unassembled WGS sequence"/>
</dbReference>
<evidence type="ECO:0000259" key="2">
    <source>
        <dbReference type="Pfam" id="PF07699"/>
    </source>
</evidence>
<sequence length="537" mass="60512">MMSSRFISLSTATATRNLMSLSKSKSFPKFAPTFMRSSPSSFPSTVQPKLYEYSLKQFSIRNLSGKATKEAMKNQSTKATNVATSTSQKVEQTFIQRWMAHKEIPPRGTLKWYGEMVLLCTVFAITGTSTMVLVRPAVSDVLGLQGSLKDGPWSYRICSIVIMTPLYSAMLVFVGTVFGRHHYFRHFAVKMFSRFGIPPELMDKNFHKTAKTFRKWDVYSTVLDQEFEYDVSEEHEKILIETLESVLRAQFPLSTFDFESNSVHIEGDNQSPLFSYSTSISIYLSRDESQECTSLSSCEFEFDQDVKDIITAALDKTILQLDNCFHTASFDVNLLAREEILNPFSSFCQLGCAHFYASESDPLHISECIDVCDDEFSYDIAIGFNELIEIHRLQCHDGCKIGLKLCRPGYKCSQVNFNQQDMEGRFQSGIMEHCPSGTYRHLNSETVEQCIACPAGRFREDIKGKSLDDCMKCPPRTYNSKEGSSSIVDCLRCPAGTFSLEAGSTSCICVNPSACQDIFPSPGDAEKRDTVPYIGRW</sequence>
<feature type="domain" description="Tyrosine-protein kinase ephrin type A/B receptor-like" evidence="2">
    <location>
        <begin position="446"/>
        <end position="490"/>
    </location>
</feature>
<dbReference type="Gene3D" id="2.10.50.10">
    <property type="entry name" value="Tumor Necrosis Factor Receptor, subunit A, domain 2"/>
    <property type="match status" value="1"/>
</dbReference>
<keyword evidence="1" id="KW-0812">Transmembrane</keyword>
<protein>
    <recommendedName>
        <fullName evidence="6">Tyrosine-protein kinase ephrin type A/B receptor-like domain-containing protein</fullName>
    </recommendedName>
</protein>
<reference evidence="4 5" key="1">
    <citation type="journal article" date="2021" name="Sci. Rep.">
        <title>The genome of the diatom Chaetoceros tenuissimus carries an ancient integrated fragment of an extant virus.</title>
        <authorList>
            <person name="Hongo Y."/>
            <person name="Kimura K."/>
            <person name="Takaki Y."/>
            <person name="Yoshida Y."/>
            <person name="Baba S."/>
            <person name="Kobayashi G."/>
            <person name="Nagasaki K."/>
            <person name="Hano T."/>
            <person name="Tomaru Y."/>
        </authorList>
    </citation>
    <scope>NUCLEOTIDE SEQUENCE [LARGE SCALE GENOMIC DNA]</scope>
    <source>
        <strain evidence="4 5">NIES-3715</strain>
    </source>
</reference>
<feature type="transmembrane region" description="Helical" evidence="1">
    <location>
        <begin position="112"/>
        <end position="133"/>
    </location>
</feature>
<gene>
    <name evidence="4" type="ORF">CTEN210_14893</name>
</gene>
<keyword evidence="1" id="KW-1133">Transmembrane helix</keyword>
<dbReference type="AlphaFoldDB" id="A0AAD3D6L1"/>
<keyword evidence="1" id="KW-0472">Membrane</keyword>
<evidence type="ECO:0000313" key="4">
    <source>
        <dbReference type="EMBL" id="GFH58417.1"/>
    </source>
</evidence>
<name>A0AAD3D6L1_9STRA</name>
<dbReference type="SMART" id="SM01411">
    <property type="entry name" value="Ephrin_rec_like"/>
    <property type="match status" value="1"/>
</dbReference>
<comment type="caution">
    <text evidence="4">The sequence shown here is derived from an EMBL/GenBank/DDBJ whole genome shotgun (WGS) entry which is preliminary data.</text>
</comment>
<dbReference type="PANTHER" id="PTHR46967:SF1">
    <property type="entry name" value="KERATIN-ASSOCIATED PROTEIN 16-1-LIKE"/>
    <property type="match status" value="1"/>
</dbReference>
<evidence type="ECO:0008006" key="6">
    <source>
        <dbReference type="Google" id="ProtNLM"/>
    </source>
</evidence>
<keyword evidence="5" id="KW-1185">Reference proteome</keyword>
<dbReference type="PANTHER" id="PTHR46967">
    <property type="entry name" value="INSULIN-LIKE GROWTH FACTOR BINDING PROTEIN,N-TERMINAL"/>
    <property type="match status" value="1"/>
</dbReference>
<feature type="transmembrane region" description="Helical" evidence="1">
    <location>
        <begin position="153"/>
        <end position="178"/>
    </location>
</feature>
<proteinExistence type="predicted"/>
<dbReference type="InterPro" id="IPR046714">
    <property type="entry name" value="DUF6787"/>
</dbReference>
<dbReference type="InterPro" id="IPR011641">
    <property type="entry name" value="Tyr-kin_ephrin_A/B_rcpt-like"/>
</dbReference>
<evidence type="ECO:0000259" key="3">
    <source>
        <dbReference type="Pfam" id="PF20584"/>
    </source>
</evidence>
<organism evidence="4 5">
    <name type="scientific">Chaetoceros tenuissimus</name>
    <dbReference type="NCBI Taxonomy" id="426638"/>
    <lineage>
        <taxon>Eukaryota</taxon>
        <taxon>Sar</taxon>
        <taxon>Stramenopiles</taxon>
        <taxon>Ochrophyta</taxon>
        <taxon>Bacillariophyta</taxon>
        <taxon>Coscinodiscophyceae</taxon>
        <taxon>Chaetocerotophycidae</taxon>
        <taxon>Chaetocerotales</taxon>
        <taxon>Chaetocerotaceae</taxon>
        <taxon>Chaetoceros</taxon>
    </lineage>
</organism>
<evidence type="ECO:0000256" key="1">
    <source>
        <dbReference type="SAM" id="Phobius"/>
    </source>
</evidence>
<accession>A0AAD3D6L1</accession>
<dbReference type="EMBL" id="BLLK01000062">
    <property type="protein sequence ID" value="GFH58417.1"/>
    <property type="molecule type" value="Genomic_DNA"/>
</dbReference>
<evidence type="ECO:0000313" key="5">
    <source>
        <dbReference type="Proteomes" id="UP001054902"/>
    </source>
</evidence>
<dbReference type="Pfam" id="PF07699">
    <property type="entry name" value="Ephrin_rec_like"/>
    <property type="match status" value="1"/>
</dbReference>